<keyword evidence="3" id="KW-1185">Reference proteome</keyword>
<dbReference type="Proteomes" id="UP000184188">
    <property type="component" value="Unassembled WGS sequence"/>
</dbReference>
<dbReference type="SUPFAM" id="SSF53474">
    <property type="entry name" value="alpha/beta-Hydrolases"/>
    <property type="match status" value="1"/>
</dbReference>
<organism evidence="2 3">
    <name type="scientific">Penicilliopsis zonata CBS 506.65</name>
    <dbReference type="NCBI Taxonomy" id="1073090"/>
    <lineage>
        <taxon>Eukaryota</taxon>
        <taxon>Fungi</taxon>
        <taxon>Dikarya</taxon>
        <taxon>Ascomycota</taxon>
        <taxon>Pezizomycotina</taxon>
        <taxon>Eurotiomycetes</taxon>
        <taxon>Eurotiomycetidae</taxon>
        <taxon>Eurotiales</taxon>
        <taxon>Aspergillaceae</taxon>
        <taxon>Penicilliopsis</taxon>
    </lineage>
</organism>
<dbReference type="VEuPathDB" id="FungiDB:ASPZODRAFT_105474"/>
<accession>A0A1L9S560</accession>
<proteinExistence type="predicted"/>
<evidence type="ECO:0000313" key="3">
    <source>
        <dbReference type="Proteomes" id="UP000184188"/>
    </source>
</evidence>
<feature type="domain" description="AB hydrolase-1" evidence="1">
    <location>
        <begin position="53"/>
        <end position="278"/>
    </location>
</feature>
<dbReference type="RefSeq" id="XP_022576810.1">
    <property type="nucleotide sequence ID" value="XM_022720900.1"/>
</dbReference>
<dbReference type="OrthoDB" id="94039at2759"/>
<dbReference type="STRING" id="1073090.A0A1L9S560"/>
<dbReference type="GeneID" id="34607365"/>
<name>A0A1L9S560_9EURO</name>
<dbReference type="EMBL" id="KV878362">
    <property type="protein sequence ID" value="OJJ42300.1"/>
    <property type="molecule type" value="Genomic_DNA"/>
</dbReference>
<sequence>MSFPFHITEHVIDAAYIRDNARATATPDAPLKLCVKQYSPIDNLDPRPGDVTVVAANGIGFPKEVYEPLWEELLARSKKDGFRIRAIWMADPVNQGASGILNEQHLGNDWTWSDNSRDILHMVSHFRTEMPRPILGIGHSAGAGALILASLFHPSLFSSLLLIEPWITDQPGTPEAFLLLVMATQRRDTWRSRAEATEKLRRNLRNWDPRAFQRWTEFVFRELPTAIYPSPPAQPGAVTLATTKHQEVMSLTYINPRKQTIVQFPGEESEENRAKQKALVPGRQGYRTESIAAFKLMPHLGPSTLLISGSQSPLYKSGKHTDAAKIAGTGFGGNGGMASGRVRHVAIDKGTHSLPMEEVEATAEAMGPWIQQEMQRWKQDEAQLAQDWVALSTQEKLTFPSEWIQMLEILKAKI</sequence>
<protein>
    <recommendedName>
        <fullName evidence="1">AB hydrolase-1 domain-containing protein</fullName>
    </recommendedName>
</protein>
<evidence type="ECO:0000259" key="1">
    <source>
        <dbReference type="Pfam" id="PF12697"/>
    </source>
</evidence>
<gene>
    <name evidence="2" type="ORF">ASPZODRAFT_105474</name>
</gene>
<dbReference type="InterPro" id="IPR029058">
    <property type="entry name" value="AB_hydrolase_fold"/>
</dbReference>
<dbReference type="InterPro" id="IPR000073">
    <property type="entry name" value="AB_hydrolase_1"/>
</dbReference>
<evidence type="ECO:0000313" key="2">
    <source>
        <dbReference type="EMBL" id="OJJ42300.1"/>
    </source>
</evidence>
<dbReference type="Gene3D" id="3.40.50.1820">
    <property type="entry name" value="alpha/beta hydrolase"/>
    <property type="match status" value="1"/>
</dbReference>
<reference evidence="3" key="1">
    <citation type="journal article" date="2017" name="Genome Biol.">
        <title>Comparative genomics reveals high biological diversity and specific adaptations in the industrially and medically important fungal genus Aspergillus.</title>
        <authorList>
            <person name="de Vries R.P."/>
            <person name="Riley R."/>
            <person name="Wiebenga A."/>
            <person name="Aguilar-Osorio G."/>
            <person name="Amillis S."/>
            <person name="Uchima C.A."/>
            <person name="Anderluh G."/>
            <person name="Asadollahi M."/>
            <person name="Askin M."/>
            <person name="Barry K."/>
            <person name="Battaglia E."/>
            <person name="Bayram O."/>
            <person name="Benocci T."/>
            <person name="Braus-Stromeyer S.A."/>
            <person name="Caldana C."/>
            <person name="Canovas D."/>
            <person name="Cerqueira G.C."/>
            <person name="Chen F."/>
            <person name="Chen W."/>
            <person name="Choi C."/>
            <person name="Clum A."/>
            <person name="Dos Santos R.A."/>
            <person name="Damasio A.R."/>
            <person name="Diallinas G."/>
            <person name="Emri T."/>
            <person name="Fekete E."/>
            <person name="Flipphi M."/>
            <person name="Freyberg S."/>
            <person name="Gallo A."/>
            <person name="Gournas C."/>
            <person name="Habgood R."/>
            <person name="Hainaut M."/>
            <person name="Harispe M.L."/>
            <person name="Henrissat B."/>
            <person name="Hilden K.S."/>
            <person name="Hope R."/>
            <person name="Hossain A."/>
            <person name="Karabika E."/>
            <person name="Karaffa L."/>
            <person name="Karanyi Z."/>
            <person name="Krasevec N."/>
            <person name="Kuo A."/>
            <person name="Kusch H."/>
            <person name="LaButti K."/>
            <person name="Lagendijk E.L."/>
            <person name="Lapidus A."/>
            <person name="Levasseur A."/>
            <person name="Lindquist E."/>
            <person name="Lipzen A."/>
            <person name="Logrieco A.F."/>
            <person name="MacCabe A."/>
            <person name="Maekelae M.R."/>
            <person name="Malavazi I."/>
            <person name="Melin P."/>
            <person name="Meyer V."/>
            <person name="Mielnichuk N."/>
            <person name="Miskei M."/>
            <person name="Molnar A.P."/>
            <person name="Mule G."/>
            <person name="Ngan C.Y."/>
            <person name="Orejas M."/>
            <person name="Orosz E."/>
            <person name="Ouedraogo J.P."/>
            <person name="Overkamp K.M."/>
            <person name="Park H.-S."/>
            <person name="Perrone G."/>
            <person name="Piumi F."/>
            <person name="Punt P.J."/>
            <person name="Ram A.F."/>
            <person name="Ramon A."/>
            <person name="Rauscher S."/>
            <person name="Record E."/>
            <person name="Riano-Pachon D.M."/>
            <person name="Robert V."/>
            <person name="Roehrig J."/>
            <person name="Ruller R."/>
            <person name="Salamov A."/>
            <person name="Salih N.S."/>
            <person name="Samson R.A."/>
            <person name="Sandor E."/>
            <person name="Sanguinetti M."/>
            <person name="Schuetze T."/>
            <person name="Sepcic K."/>
            <person name="Shelest E."/>
            <person name="Sherlock G."/>
            <person name="Sophianopoulou V."/>
            <person name="Squina F.M."/>
            <person name="Sun H."/>
            <person name="Susca A."/>
            <person name="Todd R.B."/>
            <person name="Tsang A."/>
            <person name="Unkles S.E."/>
            <person name="van de Wiele N."/>
            <person name="van Rossen-Uffink D."/>
            <person name="Oliveira J.V."/>
            <person name="Vesth T.C."/>
            <person name="Visser J."/>
            <person name="Yu J.-H."/>
            <person name="Zhou M."/>
            <person name="Andersen M.R."/>
            <person name="Archer D.B."/>
            <person name="Baker S.E."/>
            <person name="Benoit I."/>
            <person name="Brakhage A.A."/>
            <person name="Braus G.H."/>
            <person name="Fischer R."/>
            <person name="Frisvad J.C."/>
            <person name="Goldman G.H."/>
            <person name="Houbraken J."/>
            <person name="Oakley B."/>
            <person name="Pocsi I."/>
            <person name="Scazzocchio C."/>
            <person name="Seiboth B."/>
            <person name="vanKuyk P.A."/>
            <person name="Wortman J."/>
            <person name="Dyer P.S."/>
            <person name="Grigoriev I.V."/>
        </authorList>
    </citation>
    <scope>NUCLEOTIDE SEQUENCE [LARGE SCALE GENOMIC DNA]</scope>
    <source>
        <strain evidence="3">CBS 506.65</strain>
    </source>
</reference>
<dbReference type="AlphaFoldDB" id="A0A1L9S560"/>
<dbReference type="Pfam" id="PF12697">
    <property type="entry name" value="Abhydrolase_6"/>
    <property type="match status" value="1"/>
</dbReference>